<sequence length="224" mass="25753">MYKHTFLFIFSVFVLGLNYGQAQIKAVTEHGDTIYVYNNGTWSYELLDQNSPVSPMAFLDQELQIEPISTPFFTPQQSKKIISNQWDLFDVYYDESSWKRLPAGELNEDAEFALQARQKDIWAIIISEETPIEKETLLKIAKNTMKDNTGSEILDVKTESRTVNGKEVLRGAFKASISGITFIFDSYYYSDERGSVQFTTWSSETLWKKNESLIMDLLNGFVVL</sequence>
<dbReference type="OrthoDB" id="6400696at2"/>
<gene>
    <name evidence="1" type="ORF">SAMN04488108_3311</name>
</gene>
<evidence type="ECO:0000313" key="2">
    <source>
        <dbReference type="Proteomes" id="UP000184609"/>
    </source>
</evidence>
<keyword evidence="2" id="KW-1185">Reference proteome</keyword>
<dbReference type="EMBL" id="FRXN01000005">
    <property type="protein sequence ID" value="SHO64231.1"/>
    <property type="molecule type" value="Genomic_DNA"/>
</dbReference>
<organism evidence="1 2">
    <name type="scientific">Algoriphagus zhangzhouensis</name>
    <dbReference type="NCBI Taxonomy" id="1073327"/>
    <lineage>
        <taxon>Bacteria</taxon>
        <taxon>Pseudomonadati</taxon>
        <taxon>Bacteroidota</taxon>
        <taxon>Cytophagia</taxon>
        <taxon>Cytophagales</taxon>
        <taxon>Cyclobacteriaceae</taxon>
        <taxon>Algoriphagus</taxon>
    </lineage>
</organism>
<accession>A0A1M7ZH57</accession>
<dbReference type="AlphaFoldDB" id="A0A1M7ZH57"/>
<dbReference type="RefSeq" id="WP_073572930.1">
    <property type="nucleotide sequence ID" value="NZ_FRXN01000005.1"/>
</dbReference>
<evidence type="ECO:0000313" key="1">
    <source>
        <dbReference type="EMBL" id="SHO64231.1"/>
    </source>
</evidence>
<protein>
    <submittedName>
        <fullName evidence="1">Uncharacterized protein</fullName>
    </submittedName>
</protein>
<name>A0A1M7ZH57_9BACT</name>
<proteinExistence type="predicted"/>
<dbReference type="STRING" id="1073327.SAMN04488108_3311"/>
<reference evidence="2" key="1">
    <citation type="submission" date="2016-12" db="EMBL/GenBank/DDBJ databases">
        <authorList>
            <person name="Varghese N."/>
            <person name="Submissions S."/>
        </authorList>
    </citation>
    <scope>NUCLEOTIDE SEQUENCE [LARGE SCALE GENOMIC DNA]</scope>
    <source>
        <strain evidence="2">DSM 25035</strain>
    </source>
</reference>
<dbReference type="Proteomes" id="UP000184609">
    <property type="component" value="Unassembled WGS sequence"/>
</dbReference>